<evidence type="ECO:0000256" key="7">
    <source>
        <dbReference type="ARBA" id="ARBA00023136"/>
    </source>
</evidence>
<keyword evidence="4 10" id="KW-0813">Transport</keyword>
<dbReference type="PANTHER" id="PTHR13822:SF10">
    <property type="entry name" value="ATP SYNTHASE EPSILON CHAIN, CHLOROPLASTIC"/>
    <property type="match status" value="1"/>
</dbReference>
<evidence type="ECO:0000256" key="4">
    <source>
        <dbReference type="ARBA" id="ARBA00022448"/>
    </source>
</evidence>
<dbReference type="GO" id="GO:0045259">
    <property type="term" value="C:proton-transporting ATP synthase complex"/>
    <property type="evidence" value="ECO:0007669"/>
    <property type="project" value="UniProtKB-KW"/>
</dbReference>
<feature type="coiled-coil region" evidence="12">
    <location>
        <begin position="91"/>
        <end position="118"/>
    </location>
</feature>
<keyword evidence="10" id="KW-1003">Cell membrane</keyword>
<dbReference type="InterPro" id="IPR036771">
    <property type="entry name" value="ATPsynth_dsu/esu_N"/>
</dbReference>
<evidence type="ECO:0000313" key="15">
    <source>
        <dbReference type="Proteomes" id="UP000319148"/>
    </source>
</evidence>
<evidence type="ECO:0000256" key="5">
    <source>
        <dbReference type="ARBA" id="ARBA00022781"/>
    </source>
</evidence>
<evidence type="ECO:0000313" key="14">
    <source>
        <dbReference type="EMBL" id="TPD61628.1"/>
    </source>
</evidence>
<dbReference type="AlphaFoldDB" id="A0A501PN88"/>
<evidence type="ECO:0000256" key="12">
    <source>
        <dbReference type="SAM" id="Coils"/>
    </source>
</evidence>
<dbReference type="NCBIfam" id="TIGR01216">
    <property type="entry name" value="ATP_synt_epsi"/>
    <property type="match status" value="1"/>
</dbReference>
<sequence length="136" mass="14632">MADKIHFELVSPEKLLLSEDADMVVVPGSEGDFGVMAHHAPVVSTLKTGIIEVHDGGSMKKLLVHGGFAEVNPNGLTILAEEAYAPGELDRAELEAELKDAREDVADAKDDLHRARAEKVRDRLVNILAALDELAA</sequence>
<dbReference type="CDD" id="cd12152">
    <property type="entry name" value="F1-ATPase_delta"/>
    <property type="match status" value="1"/>
</dbReference>
<protein>
    <recommendedName>
        <fullName evidence="10">ATP synthase epsilon chain</fullName>
    </recommendedName>
    <alternativeName>
        <fullName evidence="10">ATP synthase F1 sector epsilon subunit</fullName>
    </alternativeName>
    <alternativeName>
        <fullName evidence="10">F-ATPase epsilon subunit</fullName>
    </alternativeName>
</protein>
<name>A0A501PN88_9PROT</name>
<dbReference type="RefSeq" id="WP_139939142.1">
    <property type="nucleotide sequence ID" value="NZ_JBHSYP010000003.1"/>
</dbReference>
<dbReference type="Pfam" id="PF02823">
    <property type="entry name" value="ATP-synt_DE_N"/>
    <property type="match status" value="1"/>
</dbReference>
<comment type="similarity">
    <text evidence="3 10 11">Belongs to the ATPase epsilon chain family.</text>
</comment>
<dbReference type="InterPro" id="IPR001469">
    <property type="entry name" value="ATP_synth_F1_dsu/esu"/>
</dbReference>
<dbReference type="InterPro" id="IPR020546">
    <property type="entry name" value="ATP_synth_F1_dsu/esu_N"/>
</dbReference>
<keyword evidence="6 10" id="KW-0406">Ion transport</keyword>
<evidence type="ECO:0000256" key="10">
    <source>
        <dbReference type="HAMAP-Rule" id="MF_00530"/>
    </source>
</evidence>
<evidence type="ECO:0000256" key="2">
    <source>
        <dbReference type="ARBA" id="ARBA00004184"/>
    </source>
</evidence>
<evidence type="ECO:0000256" key="1">
    <source>
        <dbReference type="ARBA" id="ARBA00003543"/>
    </source>
</evidence>
<evidence type="ECO:0000256" key="3">
    <source>
        <dbReference type="ARBA" id="ARBA00005712"/>
    </source>
</evidence>
<dbReference type="Gene3D" id="2.60.15.10">
    <property type="entry name" value="F0F1 ATP synthase delta/epsilon subunit, N-terminal"/>
    <property type="match status" value="1"/>
</dbReference>
<dbReference type="OrthoDB" id="9799969at2"/>
<evidence type="ECO:0000256" key="9">
    <source>
        <dbReference type="ARBA" id="ARBA00023310"/>
    </source>
</evidence>
<dbReference type="NCBIfam" id="NF009983">
    <property type="entry name" value="PRK13449.1"/>
    <property type="match status" value="1"/>
</dbReference>
<evidence type="ECO:0000259" key="13">
    <source>
        <dbReference type="Pfam" id="PF02823"/>
    </source>
</evidence>
<dbReference type="GO" id="GO:0012505">
    <property type="term" value="C:endomembrane system"/>
    <property type="evidence" value="ECO:0007669"/>
    <property type="project" value="UniProtKB-SubCell"/>
</dbReference>
<dbReference type="NCBIfam" id="NF001851">
    <property type="entry name" value="PRK00571.2-4"/>
    <property type="match status" value="1"/>
</dbReference>
<comment type="caution">
    <text evidence="14">The sequence shown here is derived from an EMBL/GenBank/DDBJ whole genome shotgun (WGS) entry which is preliminary data.</text>
</comment>
<dbReference type="GO" id="GO:0005886">
    <property type="term" value="C:plasma membrane"/>
    <property type="evidence" value="ECO:0007669"/>
    <property type="project" value="UniProtKB-SubCell"/>
</dbReference>
<gene>
    <name evidence="10" type="primary">atpC</name>
    <name evidence="14" type="ORF">FIV46_05310</name>
</gene>
<dbReference type="PANTHER" id="PTHR13822">
    <property type="entry name" value="ATP SYNTHASE DELTA/EPSILON CHAIN"/>
    <property type="match status" value="1"/>
</dbReference>
<evidence type="ECO:0000256" key="6">
    <source>
        <dbReference type="ARBA" id="ARBA00023065"/>
    </source>
</evidence>
<keyword evidence="5 10" id="KW-0375">Hydrogen ion transport</keyword>
<dbReference type="GO" id="GO:0005524">
    <property type="term" value="F:ATP binding"/>
    <property type="evidence" value="ECO:0007669"/>
    <property type="project" value="UniProtKB-UniRule"/>
</dbReference>
<evidence type="ECO:0000256" key="8">
    <source>
        <dbReference type="ARBA" id="ARBA00023196"/>
    </source>
</evidence>
<feature type="domain" description="ATP synthase F1 complex delta/epsilon subunit N-terminal" evidence="13">
    <location>
        <begin position="5"/>
        <end position="83"/>
    </location>
</feature>
<organism evidence="14 15">
    <name type="scientific">Emcibacter nanhaiensis</name>
    <dbReference type="NCBI Taxonomy" id="1505037"/>
    <lineage>
        <taxon>Bacteria</taxon>
        <taxon>Pseudomonadati</taxon>
        <taxon>Pseudomonadota</taxon>
        <taxon>Alphaproteobacteria</taxon>
        <taxon>Emcibacterales</taxon>
        <taxon>Emcibacteraceae</taxon>
        <taxon>Emcibacter</taxon>
    </lineage>
</organism>
<keyword evidence="9 10" id="KW-0066">ATP synthesis</keyword>
<dbReference type="EMBL" id="VFIY01000005">
    <property type="protein sequence ID" value="TPD61628.1"/>
    <property type="molecule type" value="Genomic_DNA"/>
</dbReference>
<keyword evidence="12" id="KW-0175">Coiled coil</keyword>
<accession>A0A501PN88</accession>
<keyword evidence="8 10" id="KW-0139">CF(1)</keyword>
<proteinExistence type="inferred from homology"/>
<evidence type="ECO:0000256" key="11">
    <source>
        <dbReference type="RuleBase" id="RU003656"/>
    </source>
</evidence>
<dbReference type="Proteomes" id="UP000319148">
    <property type="component" value="Unassembled WGS sequence"/>
</dbReference>
<keyword evidence="15" id="KW-1185">Reference proteome</keyword>
<reference evidence="15" key="1">
    <citation type="submission" date="2019-06" db="EMBL/GenBank/DDBJ databases">
        <title>The complete genome of Emcibacter congregatus ZYLT.</title>
        <authorList>
            <person name="Zhao Z."/>
        </authorList>
    </citation>
    <scope>NUCLEOTIDE SEQUENCE [LARGE SCALE GENOMIC DNA]</scope>
    <source>
        <strain evidence="15">MCCC 1A06723</strain>
    </source>
</reference>
<comment type="subunit">
    <text evidence="10 11">F-type ATPases have 2 components, CF(1) - the catalytic core - and CF(0) - the membrane proton channel. CF(1) has five subunits: alpha(3), beta(3), gamma(1), delta(1), epsilon(1). CF(0) has three main subunits: a, b and c.</text>
</comment>
<dbReference type="GO" id="GO:0046933">
    <property type="term" value="F:proton-transporting ATP synthase activity, rotational mechanism"/>
    <property type="evidence" value="ECO:0007669"/>
    <property type="project" value="UniProtKB-UniRule"/>
</dbReference>
<comment type="subcellular location">
    <subcellularLocation>
        <location evidence="10">Cell membrane</location>
        <topology evidence="10">Peripheral membrane protein</topology>
    </subcellularLocation>
    <subcellularLocation>
        <location evidence="2">Endomembrane system</location>
        <topology evidence="2">Peripheral membrane protein</topology>
    </subcellularLocation>
</comment>
<dbReference type="SUPFAM" id="SSF51344">
    <property type="entry name" value="Epsilon subunit of F1F0-ATP synthase N-terminal domain"/>
    <property type="match status" value="1"/>
</dbReference>
<comment type="function">
    <text evidence="1 10">Produces ATP from ADP in the presence of a proton gradient across the membrane.</text>
</comment>
<dbReference type="HAMAP" id="MF_00530">
    <property type="entry name" value="ATP_synth_epsil_bac"/>
    <property type="match status" value="1"/>
</dbReference>
<keyword evidence="7 10" id="KW-0472">Membrane</keyword>